<gene>
    <name evidence="1" type="ORF">CPELLU_LOCUS17539</name>
</gene>
<protein>
    <submittedName>
        <fullName evidence="1">23100_t:CDS:1</fullName>
    </submittedName>
</protein>
<reference evidence="1" key="1">
    <citation type="submission" date="2021-06" db="EMBL/GenBank/DDBJ databases">
        <authorList>
            <person name="Kallberg Y."/>
            <person name="Tangrot J."/>
            <person name="Rosling A."/>
        </authorList>
    </citation>
    <scope>NUCLEOTIDE SEQUENCE</scope>
    <source>
        <strain evidence="1">FL966</strain>
    </source>
</reference>
<keyword evidence="2" id="KW-1185">Reference proteome</keyword>
<name>A0A9N9P362_9GLOM</name>
<dbReference type="Proteomes" id="UP000789759">
    <property type="component" value="Unassembled WGS sequence"/>
</dbReference>
<sequence length="96" mass="11893">GTLSVILQIADKINPKTLKILFKIIISNYNKFKYTRYERRRYGEEDRSEEDTVKKIRRRRYDEEDTAKKIQQRRYSKEDTVIKIRLQRYWFVLELS</sequence>
<dbReference type="AlphaFoldDB" id="A0A9N9P362"/>
<accession>A0A9N9P362</accession>
<evidence type="ECO:0000313" key="2">
    <source>
        <dbReference type="Proteomes" id="UP000789759"/>
    </source>
</evidence>
<proteinExistence type="predicted"/>
<feature type="non-terminal residue" evidence="1">
    <location>
        <position position="1"/>
    </location>
</feature>
<evidence type="ECO:0000313" key="1">
    <source>
        <dbReference type="EMBL" id="CAG8798729.1"/>
    </source>
</evidence>
<organism evidence="1 2">
    <name type="scientific">Cetraspora pellucida</name>
    <dbReference type="NCBI Taxonomy" id="1433469"/>
    <lineage>
        <taxon>Eukaryota</taxon>
        <taxon>Fungi</taxon>
        <taxon>Fungi incertae sedis</taxon>
        <taxon>Mucoromycota</taxon>
        <taxon>Glomeromycotina</taxon>
        <taxon>Glomeromycetes</taxon>
        <taxon>Diversisporales</taxon>
        <taxon>Gigasporaceae</taxon>
        <taxon>Cetraspora</taxon>
    </lineage>
</organism>
<comment type="caution">
    <text evidence="1">The sequence shown here is derived from an EMBL/GenBank/DDBJ whole genome shotgun (WGS) entry which is preliminary data.</text>
</comment>
<dbReference type="EMBL" id="CAJVQA010030186">
    <property type="protein sequence ID" value="CAG8798729.1"/>
    <property type="molecule type" value="Genomic_DNA"/>
</dbReference>